<comment type="subcellular location">
    <subcellularLocation>
        <location evidence="1">Mitochondrion</location>
    </subcellularLocation>
</comment>
<evidence type="ECO:0000256" key="3">
    <source>
        <dbReference type="ARBA" id="ARBA00022946"/>
    </source>
</evidence>
<comment type="similarity">
    <text evidence="2">Belongs to the ATP11 family.</text>
</comment>
<dbReference type="AlphaFoldDB" id="A0A8R7UDM3"/>
<keyword evidence="3" id="KW-0809">Transit peptide</keyword>
<evidence type="ECO:0000256" key="4">
    <source>
        <dbReference type="ARBA" id="ARBA00023128"/>
    </source>
</evidence>
<evidence type="ECO:0000313" key="5">
    <source>
        <dbReference type="EnsemblPlants" id="TuG1812G0500001145.01.T03"/>
    </source>
</evidence>
<dbReference type="EnsemblPlants" id="TuG1812G0500001145.01.T03">
    <property type="protein sequence ID" value="TuG1812G0500001145.01.T03"/>
    <property type="gene ID" value="TuG1812G0500001145.01"/>
</dbReference>
<proteinExistence type="inferred from homology"/>
<evidence type="ECO:0000313" key="6">
    <source>
        <dbReference type="Proteomes" id="UP000015106"/>
    </source>
</evidence>
<dbReference type="InterPro" id="IPR010591">
    <property type="entry name" value="ATP11"/>
</dbReference>
<accession>A0A8R7UDM3</accession>
<reference evidence="5" key="2">
    <citation type="submission" date="2018-03" db="EMBL/GenBank/DDBJ databases">
        <title>The Triticum urartu genome reveals the dynamic nature of wheat genome evolution.</title>
        <authorList>
            <person name="Ling H."/>
            <person name="Ma B."/>
            <person name="Shi X."/>
            <person name="Liu H."/>
            <person name="Dong L."/>
            <person name="Sun H."/>
            <person name="Cao Y."/>
            <person name="Gao Q."/>
            <person name="Zheng S."/>
            <person name="Li Y."/>
            <person name="Yu Y."/>
            <person name="Du H."/>
            <person name="Qi M."/>
            <person name="Li Y."/>
            <person name="Yu H."/>
            <person name="Cui Y."/>
            <person name="Wang N."/>
            <person name="Chen C."/>
            <person name="Wu H."/>
            <person name="Zhao Y."/>
            <person name="Zhang J."/>
            <person name="Li Y."/>
            <person name="Zhou W."/>
            <person name="Zhang B."/>
            <person name="Hu W."/>
            <person name="Eijk M."/>
            <person name="Tang J."/>
            <person name="Witsenboer H."/>
            <person name="Zhao S."/>
            <person name="Li Z."/>
            <person name="Zhang A."/>
            <person name="Wang D."/>
            <person name="Liang C."/>
        </authorList>
    </citation>
    <scope>NUCLEOTIDE SEQUENCE [LARGE SCALE GENOMIC DNA]</scope>
    <source>
        <strain evidence="5">cv. G1812</strain>
    </source>
</reference>
<name>A0A8R7UDM3_TRIUA</name>
<dbReference type="Pfam" id="PF06644">
    <property type="entry name" value="ATP11"/>
    <property type="match status" value="1"/>
</dbReference>
<dbReference type="GO" id="GO:0005739">
    <property type="term" value="C:mitochondrion"/>
    <property type="evidence" value="ECO:0007669"/>
    <property type="project" value="UniProtKB-SubCell"/>
</dbReference>
<reference evidence="6" key="1">
    <citation type="journal article" date="2013" name="Nature">
        <title>Draft genome of the wheat A-genome progenitor Triticum urartu.</title>
        <authorList>
            <person name="Ling H.Q."/>
            <person name="Zhao S."/>
            <person name="Liu D."/>
            <person name="Wang J."/>
            <person name="Sun H."/>
            <person name="Zhang C."/>
            <person name="Fan H."/>
            <person name="Li D."/>
            <person name="Dong L."/>
            <person name="Tao Y."/>
            <person name="Gao C."/>
            <person name="Wu H."/>
            <person name="Li Y."/>
            <person name="Cui Y."/>
            <person name="Guo X."/>
            <person name="Zheng S."/>
            <person name="Wang B."/>
            <person name="Yu K."/>
            <person name="Liang Q."/>
            <person name="Yang W."/>
            <person name="Lou X."/>
            <person name="Chen J."/>
            <person name="Feng M."/>
            <person name="Jian J."/>
            <person name="Zhang X."/>
            <person name="Luo G."/>
            <person name="Jiang Y."/>
            <person name="Liu J."/>
            <person name="Wang Z."/>
            <person name="Sha Y."/>
            <person name="Zhang B."/>
            <person name="Wu H."/>
            <person name="Tang D."/>
            <person name="Shen Q."/>
            <person name="Xue P."/>
            <person name="Zou S."/>
            <person name="Wang X."/>
            <person name="Liu X."/>
            <person name="Wang F."/>
            <person name="Yang Y."/>
            <person name="An X."/>
            <person name="Dong Z."/>
            <person name="Zhang K."/>
            <person name="Zhang X."/>
            <person name="Luo M.C."/>
            <person name="Dvorak J."/>
            <person name="Tong Y."/>
            <person name="Wang J."/>
            <person name="Yang H."/>
            <person name="Li Z."/>
            <person name="Wang D."/>
            <person name="Zhang A."/>
            <person name="Wang J."/>
        </authorList>
    </citation>
    <scope>NUCLEOTIDE SEQUENCE</scope>
    <source>
        <strain evidence="6">cv. G1812</strain>
    </source>
</reference>
<dbReference type="GO" id="GO:0033615">
    <property type="term" value="P:mitochondrial proton-transporting ATP synthase complex assembly"/>
    <property type="evidence" value="ECO:0007669"/>
    <property type="project" value="TreeGrafter"/>
</dbReference>
<organism evidence="5 6">
    <name type="scientific">Triticum urartu</name>
    <name type="common">Red wild einkorn</name>
    <name type="synonym">Crithodium urartu</name>
    <dbReference type="NCBI Taxonomy" id="4572"/>
    <lineage>
        <taxon>Eukaryota</taxon>
        <taxon>Viridiplantae</taxon>
        <taxon>Streptophyta</taxon>
        <taxon>Embryophyta</taxon>
        <taxon>Tracheophyta</taxon>
        <taxon>Spermatophyta</taxon>
        <taxon>Magnoliopsida</taxon>
        <taxon>Liliopsida</taxon>
        <taxon>Poales</taxon>
        <taxon>Poaceae</taxon>
        <taxon>BOP clade</taxon>
        <taxon>Pooideae</taxon>
        <taxon>Triticodae</taxon>
        <taxon>Triticeae</taxon>
        <taxon>Triticinae</taxon>
        <taxon>Triticum</taxon>
    </lineage>
</organism>
<reference evidence="5" key="3">
    <citation type="submission" date="2022-06" db="UniProtKB">
        <authorList>
            <consortium name="EnsemblPlants"/>
        </authorList>
    </citation>
    <scope>IDENTIFICATION</scope>
</reference>
<dbReference type="Gramene" id="TuG1812G0500001145.01.T03">
    <property type="protein sequence ID" value="TuG1812G0500001145.01.T03"/>
    <property type="gene ID" value="TuG1812G0500001145.01"/>
</dbReference>
<sequence>MDWFGLVVPSMNPMHVGLIHLAGLFHAPPPSAFSTPRNHQPPSRRLKSWPNHKTLHHHLKEKKPTTTSLPAAPAMRQLPLRLLRSAAAGSLRSPTLSRGGCPVPLAPHLSAEAAATPAELARWLPRRGYSRFASGFTPLEPKKLGSILDVERAKGLSPEHLVAAWDDYHLGRGHIGVSIKAKLYRLLEQRSATCPYFVIPLWRGSGCTTMFMQG</sequence>
<dbReference type="Proteomes" id="UP000015106">
    <property type="component" value="Chromosome 5"/>
</dbReference>
<dbReference type="PANTHER" id="PTHR13126:SF0">
    <property type="entry name" value="ATP SYNTHASE MITOCHONDRIAL F1 COMPLEX ASSEMBLY FACTOR 1"/>
    <property type="match status" value="1"/>
</dbReference>
<keyword evidence="4" id="KW-0496">Mitochondrion</keyword>
<evidence type="ECO:0000256" key="2">
    <source>
        <dbReference type="ARBA" id="ARBA00009116"/>
    </source>
</evidence>
<keyword evidence="6" id="KW-1185">Reference proteome</keyword>
<protein>
    <submittedName>
        <fullName evidence="5">Uncharacterized protein</fullName>
    </submittedName>
</protein>
<dbReference type="PANTHER" id="PTHR13126">
    <property type="entry name" value="CHAPERONE ATP11"/>
    <property type="match status" value="1"/>
</dbReference>
<evidence type="ECO:0000256" key="1">
    <source>
        <dbReference type="ARBA" id="ARBA00004173"/>
    </source>
</evidence>